<dbReference type="Proteomes" id="UP000228934">
    <property type="component" value="Unassembled WGS sequence"/>
</dbReference>
<reference evidence="2" key="1">
    <citation type="journal article" date="2017" name="Nat. Commun.">
        <title>The North American bullfrog draft genome provides insight into hormonal regulation of long noncoding RNA.</title>
        <authorList>
            <person name="Hammond S.A."/>
            <person name="Warren R.L."/>
            <person name="Vandervalk B.P."/>
            <person name="Kucuk E."/>
            <person name="Khan H."/>
            <person name="Gibb E.A."/>
            <person name="Pandoh P."/>
            <person name="Kirk H."/>
            <person name="Zhao Y."/>
            <person name="Jones M."/>
            <person name="Mungall A.J."/>
            <person name="Coope R."/>
            <person name="Pleasance S."/>
            <person name="Moore R.A."/>
            <person name="Holt R.A."/>
            <person name="Round J.M."/>
            <person name="Ohora S."/>
            <person name="Walle B.V."/>
            <person name="Veldhoen N."/>
            <person name="Helbing C.C."/>
            <person name="Birol I."/>
        </authorList>
    </citation>
    <scope>NUCLEOTIDE SEQUENCE [LARGE SCALE GENOMIC DNA]</scope>
</reference>
<accession>A0A2G9QLS5</accession>
<proteinExistence type="predicted"/>
<evidence type="ECO:0000313" key="1">
    <source>
        <dbReference type="EMBL" id="PIO16572.1"/>
    </source>
</evidence>
<gene>
    <name evidence="1" type="ORF">AB205_0081900</name>
</gene>
<dbReference type="EMBL" id="KV954678">
    <property type="protein sequence ID" value="PIO16572.1"/>
    <property type="molecule type" value="Genomic_DNA"/>
</dbReference>
<sequence>MIVIDEPKTKTMSLFHTKESLSQEVAGLSRLPDTQIPPLRLQRKSVRKRSNLEEAAIGLFWKATEALRTPHSVEEDFSDLCKILQVEEGQCLLCPTPPPATPPTPEPQPGRKRLCAATSHCRPLVCLEGQQGEADSHKPIKEGKQTLCLEATVLVVETVGSNMSPERGDAQEGQQSGSHVPPAAAYCQVCSSDVEGGDDEVTDFTWVFNRREEEGYK</sequence>
<keyword evidence="2" id="KW-1185">Reference proteome</keyword>
<dbReference type="AlphaFoldDB" id="A0A2G9QLS5"/>
<name>A0A2G9QLS5_AQUCT</name>
<evidence type="ECO:0000313" key="2">
    <source>
        <dbReference type="Proteomes" id="UP000228934"/>
    </source>
</evidence>
<organism evidence="1 2">
    <name type="scientific">Aquarana catesbeiana</name>
    <name type="common">American bullfrog</name>
    <name type="synonym">Rana catesbeiana</name>
    <dbReference type="NCBI Taxonomy" id="8400"/>
    <lineage>
        <taxon>Eukaryota</taxon>
        <taxon>Metazoa</taxon>
        <taxon>Chordata</taxon>
        <taxon>Craniata</taxon>
        <taxon>Vertebrata</taxon>
        <taxon>Euteleostomi</taxon>
        <taxon>Amphibia</taxon>
        <taxon>Batrachia</taxon>
        <taxon>Anura</taxon>
        <taxon>Neobatrachia</taxon>
        <taxon>Ranoidea</taxon>
        <taxon>Ranidae</taxon>
        <taxon>Aquarana</taxon>
    </lineage>
</organism>
<protein>
    <submittedName>
        <fullName evidence="1">Uncharacterized protein</fullName>
    </submittedName>
</protein>